<protein>
    <submittedName>
        <fullName evidence="2">Uncharacterized protein</fullName>
    </submittedName>
</protein>
<dbReference type="Pfam" id="PF07996">
    <property type="entry name" value="T4SS"/>
    <property type="match status" value="1"/>
</dbReference>
<name>A0ABX0P766_9BURK</name>
<feature type="chain" id="PRO_5045342336" evidence="1">
    <location>
        <begin position="22"/>
        <end position="223"/>
    </location>
</feature>
<keyword evidence="1" id="KW-0732">Signal</keyword>
<dbReference type="InterPro" id="IPR014158">
    <property type="entry name" value="T4SS_VirB5"/>
</dbReference>
<dbReference type="InterPro" id="IPR023220">
    <property type="entry name" value="T4SS_VirB5-domain"/>
</dbReference>
<evidence type="ECO:0000313" key="2">
    <source>
        <dbReference type="EMBL" id="NIA52544.1"/>
    </source>
</evidence>
<comment type="caution">
    <text evidence="2">The sequence shown here is derived from an EMBL/GenBank/DDBJ whole genome shotgun (WGS) entry which is preliminary data.</text>
</comment>
<gene>
    <name evidence="2" type="ORF">HAV22_02595</name>
</gene>
<dbReference type="Gene3D" id="1.20.58.430">
    <property type="entry name" value="Type IV secretion system, VirB5-domain"/>
    <property type="match status" value="1"/>
</dbReference>
<feature type="signal peptide" evidence="1">
    <location>
        <begin position="1"/>
        <end position="21"/>
    </location>
</feature>
<dbReference type="EMBL" id="JAAQOM010000001">
    <property type="protein sequence ID" value="NIA52544.1"/>
    <property type="molecule type" value="Genomic_DNA"/>
</dbReference>
<reference evidence="2 3" key="1">
    <citation type="submission" date="2020-03" db="EMBL/GenBank/DDBJ databases">
        <title>Genome sequence of strain Massilia sp. TW-1.</title>
        <authorList>
            <person name="Chaudhary D.K."/>
        </authorList>
    </citation>
    <scope>NUCLEOTIDE SEQUENCE [LARGE SCALE GENOMIC DNA]</scope>
    <source>
        <strain evidence="2 3">TW-1</strain>
    </source>
</reference>
<evidence type="ECO:0000256" key="1">
    <source>
        <dbReference type="SAM" id="SignalP"/>
    </source>
</evidence>
<proteinExistence type="predicted"/>
<dbReference type="Proteomes" id="UP000716322">
    <property type="component" value="Unassembled WGS sequence"/>
</dbReference>
<evidence type="ECO:0000313" key="3">
    <source>
        <dbReference type="Proteomes" id="UP000716322"/>
    </source>
</evidence>
<accession>A0ABX0P766</accession>
<sequence length="223" mass="24023">MNLRLLIGAAVLTSASAHAYAQLTVIDPAVLGQAVKQVKAWSDQYRQMATQIESINFQIKSMTGDRGMSRLLPAAVPALPSDWARSMSQLSVLAQQIRSAQAVLRPDQAAQLAPELQRFLAQAQDVSAANQAMAQTAFNDAAMRQARLQVLTDTLARTEDPKAAYDLANRIAIEHAELVKDQNQLEAAANGAAAQDRAQRLMISQMRAGAVGTSIPRVEVPLP</sequence>
<dbReference type="SUPFAM" id="SSF101082">
    <property type="entry name" value="Typo IV secretion system protein TraC"/>
    <property type="match status" value="1"/>
</dbReference>
<dbReference type="RefSeq" id="WP_166856144.1">
    <property type="nucleotide sequence ID" value="NZ_JAAQOM010000001.1"/>
</dbReference>
<organism evidence="2 3">
    <name type="scientific">Telluria antibiotica</name>
    <dbReference type="NCBI Taxonomy" id="2717319"/>
    <lineage>
        <taxon>Bacteria</taxon>
        <taxon>Pseudomonadati</taxon>
        <taxon>Pseudomonadota</taxon>
        <taxon>Betaproteobacteria</taxon>
        <taxon>Burkholderiales</taxon>
        <taxon>Oxalobacteraceae</taxon>
        <taxon>Telluria group</taxon>
        <taxon>Telluria</taxon>
    </lineage>
</organism>
<keyword evidence="3" id="KW-1185">Reference proteome</keyword>